<evidence type="ECO:0000256" key="4">
    <source>
        <dbReference type="ARBA" id="ARBA00022692"/>
    </source>
</evidence>
<dbReference type="Proteomes" id="UP000427906">
    <property type="component" value="Chromosome"/>
</dbReference>
<reference evidence="14 15" key="1">
    <citation type="submission" date="2019-11" db="EMBL/GenBank/DDBJ databases">
        <title>Comparative genomics of hydrocarbon-degrading Desulfosarcina strains.</title>
        <authorList>
            <person name="Watanabe M."/>
            <person name="Kojima H."/>
            <person name="Fukui M."/>
        </authorList>
    </citation>
    <scope>NUCLEOTIDE SEQUENCE [LARGE SCALE GENOMIC DNA]</scope>
    <source>
        <strain evidence="14 15">PL12</strain>
    </source>
</reference>
<evidence type="ECO:0000256" key="11">
    <source>
        <dbReference type="PROSITE-ProRule" id="PRU00278"/>
    </source>
</evidence>
<evidence type="ECO:0000313" key="14">
    <source>
        <dbReference type="EMBL" id="BBO71920.1"/>
    </source>
</evidence>
<comment type="similarity">
    <text evidence="8">Belongs to the PpiD chaperone family.</text>
</comment>
<dbReference type="PROSITE" id="PS01096">
    <property type="entry name" value="PPIC_PPIASE_1"/>
    <property type="match status" value="1"/>
</dbReference>
<accession>A0A5K7YUE5</accession>
<dbReference type="PROSITE" id="PS50198">
    <property type="entry name" value="PPIC_PPIASE_2"/>
    <property type="match status" value="2"/>
</dbReference>
<keyword evidence="4 12" id="KW-0812">Transmembrane</keyword>
<keyword evidence="11" id="KW-0697">Rotamase</keyword>
<dbReference type="SUPFAM" id="SSF109998">
    <property type="entry name" value="Triger factor/SurA peptide-binding domain-like"/>
    <property type="match status" value="2"/>
</dbReference>
<keyword evidence="3" id="KW-0997">Cell inner membrane</keyword>
<dbReference type="Gene3D" id="1.10.4030.10">
    <property type="entry name" value="Porin chaperone SurA, peptide-binding domain"/>
    <property type="match status" value="1"/>
</dbReference>
<dbReference type="InterPro" id="IPR046357">
    <property type="entry name" value="PPIase_dom_sf"/>
</dbReference>
<evidence type="ECO:0000256" key="5">
    <source>
        <dbReference type="ARBA" id="ARBA00022989"/>
    </source>
</evidence>
<evidence type="ECO:0000256" key="10">
    <source>
        <dbReference type="ARBA" id="ARBA00042775"/>
    </source>
</evidence>
<dbReference type="SUPFAM" id="SSF54534">
    <property type="entry name" value="FKBP-like"/>
    <property type="match status" value="2"/>
</dbReference>
<keyword evidence="5 12" id="KW-1133">Transmembrane helix</keyword>
<feature type="domain" description="PpiC" evidence="13">
    <location>
        <begin position="263"/>
        <end position="364"/>
    </location>
</feature>
<proteinExistence type="inferred from homology"/>
<keyword evidence="11 14" id="KW-0413">Isomerase</keyword>
<protein>
    <recommendedName>
        <fullName evidence="9">Periplasmic chaperone PpiD</fullName>
    </recommendedName>
    <alternativeName>
        <fullName evidence="10">Periplasmic folding chaperone</fullName>
    </alternativeName>
</protein>
<dbReference type="Pfam" id="PF00639">
    <property type="entry name" value="Rotamase"/>
    <property type="match status" value="1"/>
</dbReference>
<evidence type="ECO:0000313" key="15">
    <source>
        <dbReference type="Proteomes" id="UP000427906"/>
    </source>
</evidence>
<keyword evidence="7" id="KW-0143">Chaperone</keyword>
<evidence type="ECO:0000256" key="3">
    <source>
        <dbReference type="ARBA" id="ARBA00022519"/>
    </source>
</evidence>
<dbReference type="Gene3D" id="3.10.50.40">
    <property type="match status" value="2"/>
</dbReference>
<dbReference type="PANTHER" id="PTHR47529">
    <property type="entry name" value="PEPTIDYL-PROLYL CIS-TRANS ISOMERASE D"/>
    <property type="match status" value="1"/>
</dbReference>
<dbReference type="InterPro" id="IPR052029">
    <property type="entry name" value="PpiD_chaperone"/>
</dbReference>
<feature type="transmembrane region" description="Helical" evidence="12">
    <location>
        <begin position="12"/>
        <end position="31"/>
    </location>
</feature>
<organism evidence="14 15">
    <name type="scientific">Desulfosarcina alkanivorans</name>
    <dbReference type="NCBI Taxonomy" id="571177"/>
    <lineage>
        <taxon>Bacteria</taxon>
        <taxon>Pseudomonadati</taxon>
        <taxon>Thermodesulfobacteriota</taxon>
        <taxon>Desulfobacteria</taxon>
        <taxon>Desulfobacterales</taxon>
        <taxon>Desulfosarcinaceae</taxon>
        <taxon>Desulfosarcina</taxon>
    </lineage>
</organism>
<dbReference type="AlphaFoldDB" id="A0A5K7YUE5"/>
<sequence length="630" mass="70511">MLNVMRKHAGSWMIKVVLFAIVIVFVFWGVGSFRSREASKVATVNDEIITVVDYRRAYNNMLDQYRQRFGSSLNDDMIEMLQIKKQALDQLIDRKLLLQEAEHLGLRVSDSEIADSIINTQVFQNNGSFDNRRYRRLLAQVHLTPEEYETDQKQVLLGGKLSRIVMGAAKVSDQEARQWYDWQNASVSVDYVLFEPARYTGIDPSEEAISTYFDANKETYKTDPMVNVRYVVFEPDTYRDQVTVDEDELLDYYETNLAEFKTEKTVEARHVLIKLDANADEDADQAAKSRAEEVAKMARAGQDFAELAQTYSEGPTKDRGGYLGKFQRSQMVRPFADQAFSMAAGDVSDPVKTQFGWHVIKVESVEAASTKTLEESKDRIVKTLTDRKSRNLAYDTAEQFYEGCFEKDDLVNNAKTFKLAVMEAGPFSRVGPEVLGTGKGAFANAAFALKADEISDIQDIDGRYYLIQQTETIDAAIPGLETVTERVKADLTKKIQADKAKADADAMAAALSEGGAFDQIAAQRGATVKNTGLFARSAAIPDIGSDPEFSEAAFQLSSVGDTSGQPVRGGAGFYLMRLAERKAPDAGAFESEKESIRSMLLRQKQRTVFQDWIDSRKADSQIIIEEAYLE</sequence>
<evidence type="ECO:0000256" key="6">
    <source>
        <dbReference type="ARBA" id="ARBA00023136"/>
    </source>
</evidence>
<evidence type="ECO:0000256" key="12">
    <source>
        <dbReference type="SAM" id="Phobius"/>
    </source>
</evidence>
<evidence type="ECO:0000256" key="7">
    <source>
        <dbReference type="ARBA" id="ARBA00023186"/>
    </source>
</evidence>
<comment type="subcellular location">
    <subcellularLocation>
        <location evidence="1">Cell inner membrane</location>
        <topology evidence="1">Single-pass type II membrane protein</topology>
        <orientation evidence="1">Periplasmic side</orientation>
    </subcellularLocation>
</comment>
<dbReference type="Pfam" id="PF13624">
    <property type="entry name" value="SurA_N_3"/>
    <property type="match status" value="1"/>
</dbReference>
<feature type="domain" description="PpiC" evidence="13">
    <location>
        <begin position="457"/>
        <end position="580"/>
    </location>
</feature>
<keyword evidence="2" id="KW-1003">Cell membrane</keyword>
<evidence type="ECO:0000256" key="2">
    <source>
        <dbReference type="ARBA" id="ARBA00022475"/>
    </source>
</evidence>
<dbReference type="GO" id="GO:0005886">
    <property type="term" value="C:plasma membrane"/>
    <property type="evidence" value="ECO:0007669"/>
    <property type="project" value="UniProtKB-SubCell"/>
</dbReference>
<dbReference type="InterPro" id="IPR023058">
    <property type="entry name" value="PPIase_PpiC_CS"/>
</dbReference>
<keyword evidence="6 12" id="KW-0472">Membrane</keyword>
<name>A0A5K7YUE5_9BACT</name>
<dbReference type="InterPro" id="IPR027304">
    <property type="entry name" value="Trigger_fact/SurA_dom_sf"/>
</dbReference>
<keyword evidence="15" id="KW-1185">Reference proteome</keyword>
<evidence type="ECO:0000259" key="13">
    <source>
        <dbReference type="PROSITE" id="PS50198"/>
    </source>
</evidence>
<evidence type="ECO:0000256" key="1">
    <source>
        <dbReference type="ARBA" id="ARBA00004382"/>
    </source>
</evidence>
<dbReference type="Pfam" id="PF13145">
    <property type="entry name" value="Rotamase_2"/>
    <property type="match status" value="1"/>
</dbReference>
<evidence type="ECO:0000256" key="8">
    <source>
        <dbReference type="ARBA" id="ARBA00038408"/>
    </source>
</evidence>
<dbReference type="GO" id="GO:0003755">
    <property type="term" value="F:peptidyl-prolyl cis-trans isomerase activity"/>
    <property type="evidence" value="ECO:0007669"/>
    <property type="project" value="UniProtKB-KW"/>
</dbReference>
<dbReference type="KEGG" id="dalk:DSCA_58500"/>
<dbReference type="OrthoDB" id="9812372at2"/>
<evidence type="ECO:0000256" key="9">
    <source>
        <dbReference type="ARBA" id="ARBA00040743"/>
    </source>
</evidence>
<dbReference type="InterPro" id="IPR000297">
    <property type="entry name" value="PPIase_PpiC"/>
</dbReference>
<dbReference type="PANTHER" id="PTHR47529:SF1">
    <property type="entry name" value="PERIPLASMIC CHAPERONE PPID"/>
    <property type="match status" value="1"/>
</dbReference>
<gene>
    <name evidence="14" type="ORF">DSCA_58500</name>
</gene>
<dbReference type="EMBL" id="AP021874">
    <property type="protein sequence ID" value="BBO71920.1"/>
    <property type="molecule type" value="Genomic_DNA"/>
</dbReference>